<dbReference type="InterPro" id="IPR012000">
    <property type="entry name" value="Thiamin_PyroP_enz_cen_dom"/>
</dbReference>
<dbReference type="GO" id="GO:0000287">
    <property type="term" value="F:magnesium ion binding"/>
    <property type="evidence" value="ECO:0007669"/>
    <property type="project" value="InterPro"/>
</dbReference>
<evidence type="ECO:0000259" key="7">
    <source>
        <dbReference type="Pfam" id="PF02776"/>
    </source>
</evidence>
<feature type="domain" description="Thiamine pyrophosphate enzyme TPP-binding" evidence="6">
    <location>
        <begin position="431"/>
        <end position="575"/>
    </location>
</feature>
<organism evidence="9 10">
    <name type="scientific">Candidatus Lucifugimonas marina</name>
    <dbReference type="NCBI Taxonomy" id="3038979"/>
    <lineage>
        <taxon>Bacteria</taxon>
        <taxon>Bacillati</taxon>
        <taxon>Chloroflexota</taxon>
        <taxon>Dehalococcoidia</taxon>
        <taxon>SAR202 cluster</taxon>
        <taxon>Candidatus Lucifugimonadales</taxon>
        <taxon>Candidatus Lucifugimonadaceae</taxon>
        <taxon>Candidatus Lucifugimonas</taxon>
    </lineage>
</organism>
<reference evidence="10 11" key="1">
    <citation type="submission" date="2019-11" db="EMBL/GenBank/DDBJ databases">
        <authorList>
            <person name="Cho J.-C."/>
        </authorList>
    </citation>
    <scope>NUCLEOTIDE SEQUENCE [LARGE SCALE GENOMIC DNA]</scope>
    <source>
        <strain evidence="9 10">JH1073</strain>
        <strain evidence="8 11">JH702</strain>
    </source>
</reference>
<reference evidence="10" key="3">
    <citation type="submission" date="2023-06" db="EMBL/GenBank/DDBJ databases">
        <title>Pangenomics reveal diversification of enzyme families and niche specialization in globally abundant SAR202 bacteria.</title>
        <authorList>
            <person name="Saw J.H.W."/>
        </authorList>
    </citation>
    <scope>NUCLEOTIDE SEQUENCE [LARGE SCALE GENOMIC DNA]</scope>
    <source>
        <strain evidence="10">JH1073</strain>
    </source>
</reference>
<name>A0AAJ5ZK55_9CHLR</name>
<protein>
    <recommendedName>
        <fullName evidence="12">Thiamine pyrophosphate-binding protein</fullName>
    </recommendedName>
</protein>
<accession>A0AAJ5ZK55</accession>
<dbReference type="PANTHER" id="PTHR18968:SF166">
    <property type="entry name" value="2-HYDROXYACYL-COA LYASE 2"/>
    <property type="match status" value="1"/>
</dbReference>
<evidence type="ECO:0000259" key="6">
    <source>
        <dbReference type="Pfam" id="PF02775"/>
    </source>
</evidence>
<dbReference type="PANTHER" id="PTHR18968">
    <property type="entry name" value="THIAMINE PYROPHOSPHATE ENZYMES"/>
    <property type="match status" value="1"/>
</dbReference>
<keyword evidence="3 4" id="KW-0786">Thiamine pyrophosphate</keyword>
<feature type="domain" description="Thiamine pyrophosphate enzyme central" evidence="5">
    <location>
        <begin position="242"/>
        <end position="375"/>
    </location>
</feature>
<evidence type="ECO:0000256" key="4">
    <source>
        <dbReference type="RuleBase" id="RU362132"/>
    </source>
</evidence>
<dbReference type="Pfam" id="PF02776">
    <property type="entry name" value="TPP_enzyme_N"/>
    <property type="match status" value="1"/>
</dbReference>
<dbReference type="Proteomes" id="UP001219901">
    <property type="component" value="Chromosome"/>
</dbReference>
<comment type="cofactor">
    <cofactor evidence="1">
        <name>thiamine diphosphate</name>
        <dbReference type="ChEBI" id="CHEBI:58937"/>
    </cofactor>
</comment>
<evidence type="ECO:0000256" key="1">
    <source>
        <dbReference type="ARBA" id="ARBA00001964"/>
    </source>
</evidence>
<sequence>MSLKKEEWNLRQNRTKAISSNAPDITPTHGAELVGFIRFQSHQNAPFERLEQSQSKNMKFADLLMQDAARRGIKHVFGLPGSGFPMDAMEAGRKAGVEFVHVAHESSAAIAAAYYGAGLGTAGLAIGVKGVGAGNTLGGVANAFFERMPVVCAFEAGATNSDTDLVQVTDHAAMFGGITKSFSTLERSTANDTLRDAVALATDGRRGPVVIDYPSNFDDGDVGDLQSAPENYVESSPDANALEEAKKLIGSAKHPMVVAGADVATTGATAELLKFVEAIGGAVQVNMDARGVFPESHPRFAGVMTGNYVPHTIEGELQELCDLAILVGADSLMTHAPWDFKMPAIELVSRPEYRTTVPNPEVRVDGSLRESLNALSSAGGTGVSIEAIDLAKQNIIQNYFERPADAKFAIQDIVASCRKMLPGNGVVISETGAFVRMLEHLWEFDTFGSFLGTSGGRTMGLMIPAALGAKMANPDVPMIGIGADGSTLMRLGEFEVFARMNVAMPLVIVNDRALGTMKSRQVSRGLPQFGLDITPVDFAAVGRAVGLNGVVARTPEEFESAITEAMTADKATVIDARIDQQPYWDNFALSIGAIPED</sequence>
<evidence type="ECO:0000259" key="5">
    <source>
        <dbReference type="Pfam" id="PF00205"/>
    </source>
</evidence>
<dbReference type="GO" id="GO:0005948">
    <property type="term" value="C:acetolactate synthase complex"/>
    <property type="evidence" value="ECO:0007669"/>
    <property type="project" value="TreeGrafter"/>
</dbReference>
<evidence type="ECO:0000256" key="3">
    <source>
        <dbReference type="ARBA" id="ARBA00023052"/>
    </source>
</evidence>
<dbReference type="GO" id="GO:0030976">
    <property type="term" value="F:thiamine pyrophosphate binding"/>
    <property type="evidence" value="ECO:0007669"/>
    <property type="project" value="InterPro"/>
</dbReference>
<dbReference type="InterPro" id="IPR029035">
    <property type="entry name" value="DHS-like_NAD/FAD-binding_dom"/>
</dbReference>
<dbReference type="Gene3D" id="3.40.50.970">
    <property type="match status" value="2"/>
</dbReference>
<feature type="domain" description="Thiamine pyrophosphate enzyme N-terminal TPP-binding" evidence="7">
    <location>
        <begin position="58"/>
        <end position="152"/>
    </location>
</feature>
<evidence type="ECO:0008006" key="12">
    <source>
        <dbReference type="Google" id="ProtNLM"/>
    </source>
</evidence>
<evidence type="ECO:0000313" key="11">
    <source>
        <dbReference type="Proteomes" id="UP001321249"/>
    </source>
</evidence>
<dbReference type="GO" id="GO:0050660">
    <property type="term" value="F:flavin adenine dinucleotide binding"/>
    <property type="evidence" value="ECO:0007669"/>
    <property type="project" value="TreeGrafter"/>
</dbReference>
<dbReference type="GO" id="GO:0009097">
    <property type="term" value="P:isoleucine biosynthetic process"/>
    <property type="evidence" value="ECO:0007669"/>
    <property type="project" value="TreeGrafter"/>
</dbReference>
<evidence type="ECO:0000256" key="2">
    <source>
        <dbReference type="ARBA" id="ARBA00007812"/>
    </source>
</evidence>
<comment type="similarity">
    <text evidence="2 4">Belongs to the TPP enzyme family.</text>
</comment>
<reference evidence="9" key="2">
    <citation type="journal article" date="2023" name="Nat. Commun.">
        <title>Cultivation of marine bacteria of the SAR202 clade.</title>
        <authorList>
            <person name="Lim Y."/>
            <person name="Seo J.H."/>
            <person name="Giovannoni S.J."/>
            <person name="Kang I."/>
            <person name="Cho J.C."/>
        </authorList>
    </citation>
    <scope>NUCLEOTIDE SEQUENCE</scope>
    <source>
        <strain evidence="9">JH1073</strain>
    </source>
</reference>
<evidence type="ECO:0000313" key="10">
    <source>
        <dbReference type="Proteomes" id="UP001219901"/>
    </source>
</evidence>
<dbReference type="GO" id="GO:0009099">
    <property type="term" value="P:L-valine biosynthetic process"/>
    <property type="evidence" value="ECO:0007669"/>
    <property type="project" value="TreeGrafter"/>
</dbReference>
<dbReference type="Pfam" id="PF02775">
    <property type="entry name" value="TPP_enzyme_C"/>
    <property type="match status" value="1"/>
</dbReference>
<dbReference type="SUPFAM" id="SSF52467">
    <property type="entry name" value="DHS-like NAD/FAD-binding domain"/>
    <property type="match status" value="1"/>
</dbReference>
<dbReference type="AlphaFoldDB" id="A0AAJ5ZK55"/>
<dbReference type="Proteomes" id="UP001321249">
    <property type="component" value="Unassembled WGS sequence"/>
</dbReference>
<dbReference type="CDD" id="cd07035">
    <property type="entry name" value="TPP_PYR_POX_like"/>
    <property type="match status" value="1"/>
</dbReference>
<dbReference type="Gene3D" id="3.40.50.1220">
    <property type="entry name" value="TPP-binding domain"/>
    <property type="match status" value="1"/>
</dbReference>
<dbReference type="SUPFAM" id="SSF52518">
    <property type="entry name" value="Thiamin diphosphate-binding fold (THDP-binding)"/>
    <property type="match status" value="2"/>
</dbReference>
<dbReference type="InterPro" id="IPR045229">
    <property type="entry name" value="TPP_enz"/>
</dbReference>
<proteinExistence type="inferred from homology"/>
<evidence type="ECO:0000313" key="8">
    <source>
        <dbReference type="EMBL" id="MDG0865604.1"/>
    </source>
</evidence>
<dbReference type="InterPro" id="IPR011766">
    <property type="entry name" value="TPP_enzyme_TPP-bd"/>
</dbReference>
<dbReference type="InterPro" id="IPR012001">
    <property type="entry name" value="Thiamin_PyroP_enz_TPP-bd_dom"/>
</dbReference>
<dbReference type="EMBL" id="WMBE01000001">
    <property type="protein sequence ID" value="MDG0865604.1"/>
    <property type="molecule type" value="Genomic_DNA"/>
</dbReference>
<keyword evidence="10" id="KW-1185">Reference proteome</keyword>
<dbReference type="EMBL" id="CP046147">
    <property type="protein sequence ID" value="WFG39648.1"/>
    <property type="molecule type" value="Genomic_DNA"/>
</dbReference>
<dbReference type="Pfam" id="PF00205">
    <property type="entry name" value="TPP_enzyme_M"/>
    <property type="match status" value="1"/>
</dbReference>
<gene>
    <name evidence="8" type="ORF">GKO46_00770</name>
    <name evidence="9" type="ORF">GKO48_08455</name>
</gene>
<dbReference type="CDD" id="cd00568">
    <property type="entry name" value="TPP_enzymes"/>
    <property type="match status" value="1"/>
</dbReference>
<dbReference type="GO" id="GO:0003984">
    <property type="term" value="F:acetolactate synthase activity"/>
    <property type="evidence" value="ECO:0007669"/>
    <property type="project" value="TreeGrafter"/>
</dbReference>
<evidence type="ECO:0000313" key="9">
    <source>
        <dbReference type="EMBL" id="WFG39648.1"/>
    </source>
</evidence>
<dbReference type="InterPro" id="IPR029061">
    <property type="entry name" value="THDP-binding"/>
</dbReference>